<dbReference type="AlphaFoldDB" id="A0A8J7ITY2"/>
<keyword evidence="2" id="KW-1185">Reference proteome</keyword>
<evidence type="ECO:0000313" key="1">
    <source>
        <dbReference type="EMBL" id="MBE9117167.1"/>
    </source>
</evidence>
<evidence type="ECO:0000313" key="2">
    <source>
        <dbReference type="Proteomes" id="UP000654482"/>
    </source>
</evidence>
<proteinExistence type="predicted"/>
<dbReference type="Proteomes" id="UP000654482">
    <property type="component" value="Unassembled WGS sequence"/>
</dbReference>
<reference evidence="1" key="1">
    <citation type="submission" date="2020-10" db="EMBL/GenBank/DDBJ databases">
        <authorList>
            <person name="Castelo-Branco R."/>
            <person name="Eusebio N."/>
            <person name="Adriana R."/>
            <person name="Vieira A."/>
            <person name="Brugerolle De Fraissinette N."/>
            <person name="Rezende De Castro R."/>
            <person name="Schneider M.P."/>
            <person name="Vasconcelos V."/>
            <person name="Leao P.N."/>
        </authorList>
    </citation>
    <scope>NUCLEOTIDE SEQUENCE</scope>
    <source>
        <strain evidence="1">LEGE 07157</strain>
    </source>
</reference>
<organism evidence="1 2">
    <name type="scientific">Lusitaniella coriacea LEGE 07157</name>
    <dbReference type="NCBI Taxonomy" id="945747"/>
    <lineage>
        <taxon>Bacteria</taxon>
        <taxon>Bacillati</taxon>
        <taxon>Cyanobacteriota</taxon>
        <taxon>Cyanophyceae</taxon>
        <taxon>Spirulinales</taxon>
        <taxon>Lusitaniellaceae</taxon>
        <taxon>Lusitaniella</taxon>
    </lineage>
</organism>
<accession>A0A8J7ITY2</accession>
<dbReference type="RefSeq" id="WP_194030259.1">
    <property type="nucleotide sequence ID" value="NZ_JADEWZ010000021.1"/>
</dbReference>
<name>A0A8J7ITY2_9CYAN</name>
<gene>
    <name evidence="1" type="ORF">IQ249_14800</name>
</gene>
<protein>
    <submittedName>
        <fullName evidence="1">Uncharacterized protein</fullName>
    </submittedName>
</protein>
<dbReference type="EMBL" id="JADEWZ010000021">
    <property type="protein sequence ID" value="MBE9117167.1"/>
    <property type="molecule type" value="Genomic_DNA"/>
</dbReference>
<comment type="caution">
    <text evidence="1">The sequence shown here is derived from an EMBL/GenBank/DDBJ whole genome shotgun (WGS) entry which is preliminary data.</text>
</comment>
<sequence>MNTLEFLSQLNDSEKEWGLWIDRENRDEHHVGQYAFENDRLPKAFVHVASLERLAHLRQKYILENNASAKSESVLGQEWAKQFLSQWQPQ</sequence>